<evidence type="ECO:0000313" key="2">
    <source>
        <dbReference type="Proteomes" id="UP001221142"/>
    </source>
</evidence>
<comment type="caution">
    <text evidence="1">The sequence shown here is derived from an EMBL/GenBank/DDBJ whole genome shotgun (WGS) entry which is preliminary data.</text>
</comment>
<gene>
    <name evidence="1" type="ORF">FB45DRAFT_1000120</name>
</gene>
<evidence type="ECO:0000313" key="1">
    <source>
        <dbReference type="EMBL" id="KAJ7641430.1"/>
    </source>
</evidence>
<dbReference type="AlphaFoldDB" id="A0AAD7C7W2"/>
<reference evidence="1" key="1">
    <citation type="submission" date="2023-03" db="EMBL/GenBank/DDBJ databases">
        <title>Massive genome expansion in bonnet fungi (Mycena s.s.) driven by repeated elements and novel gene families across ecological guilds.</title>
        <authorList>
            <consortium name="Lawrence Berkeley National Laboratory"/>
            <person name="Harder C.B."/>
            <person name="Miyauchi S."/>
            <person name="Viragh M."/>
            <person name="Kuo A."/>
            <person name="Thoen E."/>
            <person name="Andreopoulos B."/>
            <person name="Lu D."/>
            <person name="Skrede I."/>
            <person name="Drula E."/>
            <person name="Henrissat B."/>
            <person name="Morin E."/>
            <person name="Kohler A."/>
            <person name="Barry K."/>
            <person name="LaButti K."/>
            <person name="Morin E."/>
            <person name="Salamov A."/>
            <person name="Lipzen A."/>
            <person name="Mereny Z."/>
            <person name="Hegedus B."/>
            <person name="Baldrian P."/>
            <person name="Stursova M."/>
            <person name="Weitz H."/>
            <person name="Taylor A."/>
            <person name="Grigoriev I.V."/>
            <person name="Nagy L.G."/>
            <person name="Martin F."/>
            <person name="Kauserud H."/>
        </authorList>
    </citation>
    <scope>NUCLEOTIDE SEQUENCE</scope>
    <source>
        <strain evidence="1">9284</strain>
    </source>
</reference>
<dbReference type="EMBL" id="JARKIF010000004">
    <property type="protein sequence ID" value="KAJ7641430.1"/>
    <property type="molecule type" value="Genomic_DNA"/>
</dbReference>
<protein>
    <submittedName>
        <fullName evidence="1">Uncharacterized protein</fullName>
    </submittedName>
</protein>
<sequence>MPGLTYSPLDNLIHRLGGHVDAWLQDEHGNKLRHGPVTRGDCYVEASYHILEGTVFYICWETHPGQPITALCLTFRPPLLDESANCWVSRHVMDSHRPETQHLISDIPEYTGFLSPRAHESGFVQLEVSKMTRDNQDGYVVDFSQCLILRFNLFGVAADHLPPLLPVSHGSPGPGSTPPNTPHSLREWSPEVIQVEEGNANNSASLTEPLVPLDLSVTGEGPADWVGALVDVFLEAALKMLSE</sequence>
<organism evidence="1 2">
    <name type="scientific">Roridomyces roridus</name>
    <dbReference type="NCBI Taxonomy" id="1738132"/>
    <lineage>
        <taxon>Eukaryota</taxon>
        <taxon>Fungi</taxon>
        <taxon>Dikarya</taxon>
        <taxon>Basidiomycota</taxon>
        <taxon>Agaricomycotina</taxon>
        <taxon>Agaricomycetes</taxon>
        <taxon>Agaricomycetidae</taxon>
        <taxon>Agaricales</taxon>
        <taxon>Marasmiineae</taxon>
        <taxon>Mycenaceae</taxon>
        <taxon>Roridomyces</taxon>
    </lineage>
</organism>
<name>A0AAD7C7W2_9AGAR</name>
<keyword evidence="2" id="KW-1185">Reference proteome</keyword>
<accession>A0AAD7C7W2</accession>
<proteinExistence type="predicted"/>
<dbReference type="Proteomes" id="UP001221142">
    <property type="component" value="Unassembled WGS sequence"/>
</dbReference>